<dbReference type="EMBL" id="JACVVK020000020">
    <property type="protein sequence ID" value="KAK7503428.1"/>
    <property type="molecule type" value="Genomic_DNA"/>
</dbReference>
<gene>
    <name evidence="2" type="ORF">BaRGS_00005349</name>
</gene>
<proteinExistence type="predicted"/>
<name>A0ABD0LW45_9CAEN</name>
<evidence type="ECO:0000313" key="3">
    <source>
        <dbReference type="Proteomes" id="UP001519460"/>
    </source>
</evidence>
<dbReference type="AlphaFoldDB" id="A0ABD0LW45"/>
<keyword evidence="3" id="KW-1185">Reference proteome</keyword>
<feature type="region of interest" description="Disordered" evidence="1">
    <location>
        <begin position="103"/>
        <end position="123"/>
    </location>
</feature>
<protein>
    <submittedName>
        <fullName evidence="2">Uncharacterized protein</fullName>
    </submittedName>
</protein>
<sequence>MNFLCGIYSILFSGPQLQLGHVFRCLDTSPYHWPCVKTRKQAHEMSAASDSTPQNPRMNNAEFLLRLPPPHPTTSCTPSLLTNQTHITLSCPFLTTSPLPSIHPSTRSRACRQQPSPRPLSDQVSQLIPSHVIWAENI</sequence>
<comment type="caution">
    <text evidence="2">The sequence shown here is derived from an EMBL/GenBank/DDBJ whole genome shotgun (WGS) entry which is preliminary data.</text>
</comment>
<reference evidence="2 3" key="1">
    <citation type="journal article" date="2023" name="Sci. Data">
        <title>Genome assembly of the Korean intertidal mud-creeper Batillaria attramentaria.</title>
        <authorList>
            <person name="Patra A.K."/>
            <person name="Ho P.T."/>
            <person name="Jun S."/>
            <person name="Lee S.J."/>
            <person name="Kim Y."/>
            <person name="Won Y.J."/>
        </authorList>
    </citation>
    <scope>NUCLEOTIDE SEQUENCE [LARGE SCALE GENOMIC DNA]</scope>
    <source>
        <strain evidence="2">Wonlab-2016</strain>
    </source>
</reference>
<dbReference type="Proteomes" id="UP001519460">
    <property type="component" value="Unassembled WGS sequence"/>
</dbReference>
<organism evidence="2 3">
    <name type="scientific">Batillaria attramentaria</name>
    <dbReference type="NCBI Taxonomy" id="370345"/>
    <lineage>
        <taxon>Eukaryota</taxon>
        <taxon>Metazoa</taxon>
        <taxon>Spiralia</taxon>
        <taxon>Lophotrochozoa</taxon>
        <taxon>Mollusca</taxon>
        <taxon>Gastropoda</taxon>
        <taxon>Caenogastropoda</taxon>
        <taxon>Sorbeoconcha</taxon>
        <taxon>Cerithioidea</taxon>
        <taxon>Batillariidae</taxon>
        <taxon>Batillaria</taxon>
    </lineage>
</organism>
<evidence type="ECO:0000256" key="1">
    <source>
        <dbReference type="SAM" id="MobiDB-lite"/>
    </source>
</evidence>
<feature type="compositionally biased region" description="Polar residues" evidence="1">
    <location>
        <begin position="103"/>
        <end position="115"/>
    </location>
</feature>
<accession>A0ABD0LW45</accession>
<evidence type="ECO:0000313" key="2">
    <source>
        <dbReference type="EMBL" id="KAK7503428.1"/>
    </source>
</evidence>